<evidence type="ECO:0000313" key="2">
    <source>
        <dbReference type="WBParaSite" id="SCUD_0001431201-mRNA-1"/>
    </source>
</evidence>
<feature type="transmembrane region" description="Helical" evidence="1">
    <location>
        <begin position="7"/>
        <end position="27"/>
    </location>
</feature>
<dbReference type="AlphaFoldDB" id="A0A183KH10"/>
<dbReference type="WBParaSite" id="SCUD_0001431201-mRNA-1">
    <property type="protein sequence ID" value="SCUD_0001431201-mRNA-1"/>
    <property type="gene ID" value="SCUD_0001431201"/>
</dbReference>
<keyword evidence="1" id="KW-1133">Transmembrane helix</keyword>
<keyword evidence="1" id="KW-0812">Transmembrane</keyword>
<evidence type="ECO:0000256" key="1">
    <source>
        <dbReference type="SAM" id="Phobius"/>
    </source>
</evidence>
<keyword evidence="1" id="KW-0472">Membrane</keyword>
<name>A0A183KH10_9TREM</name>
<accession>A0A183KH10</accession>
<reference evidence="2" key="1">
    <citation type="submission" date="2016-06" db="UniProtKB">
        <authorList>
            <consortium name="WormBaseParasite"/>
        </authorList>
    </citation>
    <scope>IDENTIFICATION</scope>
</reference>
<protein>
    <submittedName>
        <fullName evidence="2">Uncharacterized protein</fullName>
    </submittedName>
</protein>
<organism evidence="2">
    <name type="scientific">Schistosoma curassoni</name>
    <dbReference type="NCBI Taxonomy" id="6186"/>
    <lineage>
        <taxon>Eukaryota</taxon>
        <taxon>Metazoa</taxon>
        <taxon>Spiralia</taxon>
        <taxon>Lophotrochozoa</taxon>
        <taxon>Platyhelminthes</taxon>
        <taxon>Trematoda</taxon>
        <taxon>Digenea</taxon>
        <taxon>Strigeidida</taxon>
        <taxon>Schistosomatoidea</taxon>
        <taxon>Schistosomatidae</taxon>
        <taxon>Schistosoma</taxon>
    </lineage>
</organism>
<proteinExistence type="predicted"/>
<sequence>MILDKKYFVTIFYPVFPYFLIYSYYLIYYLLLIYSFDYYFDQYPLVLILTLFHQYLIHN</sequence>